<protein>
    <submittedName>
        <fullName evidence="1">Uncharacterized protein</fullName>
    </submittedName>
</protein>
<accession>X1SHA1</accession>
<evidence type="ECO:0000313" key="1">
    <source>
        <dbReference type="EMBL" id="GAI92353.1"/>
    </source>
</evidence>
<sequence>MSKRCFVIMPFSKTTDNHTEEYWTEFFHQFIQPTVENLGYECVRSAARPKNIIKGILEELYSAE</sequence>
<proteinExistence type="predicted"/>
<name>X1SHA1_9ZZZZ</name>
<dbReference type="EMBL" id="BARW01024476">
    <property type="protein sequence ID" value="GAI92353.1"/>
    <property type="molecule type" value="Genomic_DNA"/>
</dbReference>
<feature type="non-terminal residue" evidence="1">
    <location>
        <position position="64"/>
    </location>
</feature>
<organism evidence="1">
    <name type="scientific">marine sediment metagenome</name>
    <dbReference type="NCBI Taxonomy" id="412755"/>
    <lineage>
        <taxon>unclassified sequences</taxon>
        <taxon>metagenomes</taxon>
        <taxon>ecological metagenomes</taxon>
    </lineage>
</organism>
<comment type="caution">
    <text evidence="1">The sequence shown here is derived from an EMBL/GenBank/DDBJ whole genome shotgun (WGS) entry which is preliminary data.</text>
</comment>
<reference evidence="1" key="1">
    <citation type="journal article" date="2014" name="Front. Microbiol.">
        <title>High frequency of phylogenetically diverse reductive dehalogenase-homologous genes in deep subseafloor sedimentary metagenomes.</title>
        <authorList>
            <person name="Kawai M."/>
            <person name="Futagami T."/>
            <person name="Toyoda A."/>
            <person name="Takaki Y."/>
            <person name="Nishi S."/>
            <person name="Hori S."/>
            <person name="Arai W."/>
            <person name="Tsubouchi T."/>
            <person name="Morono Y."/>
            <person name="Uchiyama I."/>
            <person name="Ito T."/>
            <person name="Fujiyama A."/>
            <person name="Inagaki F."/>
            <person name="Takami H."/>
        </authorList>
    </citation>
    <scope>NUCLEOTIDE SEQUENCE</scope>
    <source>
        <strain evidence="1">Expedition CK06-06</strain>
    </source>
</reference>
<dbReference type="AlphaFoldDB" id="X1SHA1"/>
<gene>
    <name evidence="1" type="ORF">S12H4_40353</name>
</gene>